<dbReference type="EMBL" id="JH159151">
    <property type="protein sequence ID" value="EGZ28966.1"/>
    <property type="molecule type" value="Genomic_DNA"/>
</dbReference>
<feature type="non-terminal residue" evidence="2">
    <location>
        <position position="1"/>
    </location>
</feature>
<accession>G4YPX1</accession>
<name>G4YPX1_PHYSP</name>
<dbReference type="PANTHER" id="PTHR34605">
    <property type="entry name" value="PHAGE_INTEGRASE DOMAIN-CONTAINING PROTEIN"/>
    <property type="match status" value="1"/>
</dbReference>
<dbReference type="GeneID" id="20654128"/>
<dbReference type="PANTHER" id="PTHR34605:SF3">
    <property type="entry name" value="P CELL-TYPE AGGLUTINATION PROTEIN MAP4-LIKE-RELATED"/>
    <property type="match status" value="1"/>
</dbReference>
<proteinExistence type="predicted"/>
<protein>
    <recommendedName>
        <fullName evidence="4">Tyr recombinase domain-containing protein</fullName>
    </recommendedName>
</protein>
<dbReference type="GO" id="GO:0015074">
    <property type="term" value="P:DNA integration"/>
    <property type="evidence" value="ECO:0007669"/>
    <property type="project" value="InterPro"/>
</dbReference>
<reference evidence="2 3" key="1">
    <citation type="journal article" date="2006" name="Science">
        <title>Phytophthora genome sequences uncover evolutionary origins and mechanisms of pathogenesis.</title>
        <authorList>
            <person name="Tyler B.M."/>
            <person name="Tripathy S."/>
            <person name="Zhang X."/>
            <person name="Dehal P."/>
            <person name="Jiang R.H."/>
            <person name="Aerts A."/>
            <person name="Arredondo F.D."/>
            <person name="Baxter L."/>
            <person name="Bensasson D."/>
            <person name="Beynon J.L."/>
            <person name="Chapman J."/>
            <person name="Damasceno C.M."/>
            <person name="Dorrance A.E."/>
            <person name="Dou D."/>
            <person name="Dickerman A.W."/>
            <person name="Dubchak I.L."/>
            <person name="Garbelotto M."/>
            <person name="Gijzen M."/>
            <person name="Gordon S.G."/>
            <person name="Govers F."/>
            <person name="Grunwald N.J."/>
            <person name="Huang W."/>
            <person name="Ivors K.L."/>
            <person name="Jones R.W."/>
            <person name="Kamoun S."/>
            <person name="Krampis K."/>
            <person name="Lamour K.H."/>
            <person name="Lee M.K."/>
            <person name="McDonald W.H."/>
            <person name="Medina M."/>
            <person name="Meijer H.J."/>
            <person name="Nordberg E.K."/>
            <person name="Maclean D.J."/>
            <person name="Ospina-Giraldo M.D."/>
            <person name="Morris P.F."/>
            <person name="Phuntumart V."/>
            <person name="Putnam N.H."/>
            <person name="Rash S."/>
            <person name="Rose J.K."/>
            <person name="Sakihama Y."/>
            <person name="Salamov A.A."/>
            <person name="Savidor A."/>
            <person name="Scheuring C.F."/>
            <person name="Smith B.M."/>
            <person name="Sobral B.W."/>
            <person name="Terry A."/>
            <person name="Torto-Alalibo T.A."/>
            <person name="Win J."/>
            <person name="Xu Z."/>
            <person name="Zhang H."/>
            <person name="Grigoriev I.V."/>
            <person name="Rokhsar D.S."/>
            <person name="Boore J.L."/>
        </authorList>
    </citation>
    <scope>NUCLEOTIDE SEQUENCE [LARGE SCALE GENOMIC DNA]</scope>
    <source>
        <strain evidence="2 3">P6497</strain>
    </source>
</reference>
<sequence length="293" mass="32562">WIDDLPRAQQARMVGLFAGLCASEGHNKSRTGNKYQTFDGKMAAVAFAHKAVRNAKLDYHDPEFEHVAQGYKRTNSHVDQKQPVTTPMLLKMRELVAHEDPQARLLWSSVVLGFFFLDRSSELWGPVKPDMSTGFERVHCVKAQNVILRNKQGQHVGSESTQVDSVEIIFESHKGDRIGQGSTIRHYRSNNSTLCPVEAAQECMRIRAQWITENKTLGPLLTSVSRKATIKRSKVANLTKAAARSLGLSPKDYSAHSLRIGGACALLAAGKSDLVIRLMGRWVSQSTRDDNPV</sequence>
<dbReference type="Proteomes" id="UP000002640">
    <property type="component" value="Unassembled WGS sequence"/>
</dbReference>
<dbReference type="RefSeq" id="XP_009516241.1">
    <property type="nucleotide sequence ID" value="XM_009517946.1"/>
</dbReference>
<dbReference type="GO" id="GO:0003677">
    <property type="term" value="F:DNA binding"/>
    <property type="evidence" value="ECO:0007669"/>
    <property type="project" value="InterPro"/>
</dbReference>
<dbReference type="InParanoid" id="G4YPX1"/>
<dbReference type="InterPro" id="IPR011010">
    <property type="entry name" value="DNA_brk_join_enz"/>
</dbReference>
<dbReference type="InterPro" id="IPR013762">
    <property type="entry name" value="Integrase-like_cat_sf"/>
</dbReference>
<keyword evidence="3" id="KW-1185">Reference proteome</keyword>
<dbReference type="Gene3D" id="1.10.443.10">
    <property type="entry name" value="Intergrase catalytic core"/>
    <property type="match status" value="1"/>
</dbReference>
<organism evidence="2 3">
    <name type="scientific">Phytophthora sojae (strain P6497)</name>
    <name type="common">Soybean stem and root rot agent</name>
    <name type="synonym">Phytophthora megasperma f. sp. glycines</name>
    <dbReference type="NCBI Taxonomy" id="1094619"/>
    <lineage>
        <taxon>Eukaryota</taxon>
        <taxon>Sar</taxon>
        <taxon>Stramenopiles</taxon>
        <taxon>Oomycota</taxon>
        <taxon>Peronosporomycetes</taxon>
        <taxon>Peronosporales</taxon>
        <taxon>Peronosporaceae</taxon>
        <taxon>Phytophthora</taxon>
    </lineage>
</organism>
<evidence type="ECO:0000256" key="1">
    <source>
        <dbReference type="ARBA" id="ARBA00023172"/>
    </source>
</evidence>
<dbReference type="OMA" id="ECHEPGS"/>
<dbReference type="GO" id="GO:0006310">
    <property type="term" value="P:DNA recombination"/>
    <property type="evidence" value="ECO:0007669"/>
    <property type="project" value="UniProtKB-KW"/>
</dbReference>
<gene>
    <name evidence="2" type="ORF">PHYSODRAFT_471665</name>
</gene>
<dbReference type="InterPro" id="IPR052925">
    <property type="entry name" value="Phage_Integrase-like_Recomb"/>
</dbReference>
<dbReference type="KEGG" id="psoj:PHYSODRAFT_471665"/>
<keyword evidence="1" id="KW-0233">DNA recombination</keyword>
<evidence type="ECO:0008006" key="4">
    <source>
        <dbReference type="Google" id="ProtNLM"/>
    </source>
</evidence>
<dbReference type="AlphaFoldDB" id="G4YPX1"/>
<dbReference type="SUPFAM" id="SSF56349">
    <property type="entry name" value="DNA breaking-rejoining enzymes"/>
    <property type="match status" value="1"/>
</dbReference>
<evidence type="ECO:0000313" key="2">
    <source>
        <dbReference type="EMBL" id="EGZ28966.1"/>
    </source>
</evidence>
<evidence type="ECO:0000313" key="3">
    <source>
        <dbReference type="Proteomes" id="UP000002640"/>
    </source>
</evidence>